<dbReference type="PANTHER" id="PTHR43283">
    <property type="entry name" value="BETA-LACTAMASE-RELATED"/>
    <property type="match status" value="1"/>
</dbReference>
<dbReference type="InterPro" id="IPR001466">
    <property type="entry name" value="Beta-lactam-related"/>
</dbReference>
<dbReference type="Gene3D" id="3.40.710.10">
    <property type="entry name" value="DD-peptidase/beta-lactamase superfamily"/>
    <property type="match status" value="1"/>
</dbReference>
<dbReference type="InterPro" id="IPR012338">
    <property type="entry name" value="Beta-lactam/transpept-like"/>
</dbReference>
<dbReference type="Proteomes" id="UP000769528">
    <property type="component" value="Unassembled WGS sequence"/>
</dbReference>
<dbReference type="AlphaFoldDB" id="A0A9P8TIB4"/>
<proteinExistence type="predicted"/>
<organism evidence="2 3">
    <name type="scientific">Wickerhamomyces mucosus</name>
    <dbReference type="NCBI Taxonomy" id="1378264"/>
    <lineage>
        <taxon>Eukaryota</taxon>
        <taxon>Fungi</taxon>
        <taxon>Dikarya</taxon>
        <taxon>Ascomycota</taxon>
        <taxon>Saccharomycotina</taxon>
        <taxon>Saccharomycetes</taxon>
        <taxon>Phaffomycetales</taxon>
        <taxon>Wickerhamomycetaceae</taxon>
        <taxon>Wickerhamomyces</taxon>
    </lineage>
</organism>
<dbReference type="EMBL" id="JAEUBF010000206">
    <property type="protein sequence ID" value="KAH3679876.1"/>
    <property type="molecule type" value="Genomic_DNA"/>
</dbReference>
<comment type="caution">
    <text evidence="2">The sequence shown here is derived from an EMBL/GenBank/DDBJ whole genome shotgun (WGS) entry which is preliminary data.</text>
</comment>
<reference evidence="2" key="1">
    <citation type="journal article" date="2021" name="Open Biol.">
        <title>Shared evolutionary footprints suggest mitochondrial oxidative damage underlies multiple complex I losses in fungi.</title>
        <authorList>
            <person name="Schikora-Tamarit M.A."/>
            <person name="Marcet-Houben M."/>
            <person name="Nosek J."/>
            <person name="Gabaldon T."/>
        </authorList>
    </citation>
    <scope>NUCLEOTIDE SEQUENCE</scope>
    <source>
        <strain evidence="2">CBS6341</strain>
    </source>
</reference>
<dbReference type="PANTHER" id="PTHR43283:SF3">
    <property type="entry name" value="BETA-LACTAMASE FAMILY PROTEIN (AFU_ORTHOLOGUE AFUA_5G07500)"/>
    <property type="match status" value="1"/>
</dbReference>
<protein>
    <recommendedName>
        <fullName evidence="1">Beta-lactamase-related domain-containing protein</fullName>
    </recommendedName>
</protein>
<gene>
    <name evidence="2" type="ORF">WICMUC_000619</name>
</gene>
<dbReference type="Pfam" id="PF00144">
    <property type="entry name" value="Beta-lactamase"/>
    <property type="match status" value="1"/>
</dbReference>
<feature type="domain" description="Beta-lactamase-related" evidence="1">
    <location>
        <begin position="29"/>
        <end position="396"/>
    </location>
</feature>
<accession>A0A9P8TIB4</accession>
<reference evidence="2" key="2">
    <citation type="submission" date="2021-01" db="EMBL/GenBank/DDBJ databases">
        <authorList>
            <person name="Schikora-Tamarit M.A."/>
        </authorList>
    </citation>
    <scope>NUCLEOTIDE SEQUENCE</scope>
    <source>
        <strain evidence="2">CBS6341</strain>
    </source>
</reference>
<keyword evidence="3" id="KW-1185">Reference proteome</keyword>
<sequence length="420" mass="46390">MTRLNSRLSKEGITKIKSLIDEATINPKTGIPAISLSITNSAGQNLLSYANGVNGAESTEKVTTDSLLWIASCTKLVTTIAVLQLVEQGKLDLDNADQLEEILPELKSLPIVSLDDGDDGLKLRPKKNRITLRNLLTHTSGLAYNFLNEPLAKYSLFFGIPVDIPRSEKEIFLPLIFEPGTSWFYGPGMDAAGVVVERTTRMKLGQYFEENIFKPLDITATFEPDLKSSKNIPHMSYRDQKTNELNIVTNPAIDAIFKRGGKDFFHSGGAGLFSTPQQYSKVLTVLINDGICPISGSKILEKETVKSMYVNQLPHLPNYGRLRMVSFSDLTTTISELAPQPGSPPQGWGLSFFMPIEPLGTGRSTLSGSWSGISNCFYFFDKENGVSMVLGSQVLPFIDERVLGLFIQLELTLFEHLEKN</sequence>
<evidence type="ECO:0000259" key="1">
    <source>
        <dbReference type="Pfam" id="PF00144"/>
    </source>
</evidence>
<evidence type="ECO:0000313" key="2">
    <source>
        <dbReference type="EMBL" id="KAH3679876.1"/>
    </source>
</evidence>
<dbReference type="InterPro" id="IPR050789">
    <property type="entry name" value="Diverse_Enzym_Activities"/>
</dbReference>
<name>A0A9P8TIB4_9ASCO</name>
<evidence type="ECO:0000313" key="3">
    <source>
        <dbReference type="Proteomes" id="UP000769528"/>
    </source>
</evidence>
<dbReference type="OrthoDB" id="428260at2759"/>
<dbReference type="SUPFAM" id="SSF56601">
    <property type="entry name" value="beta-lactamase/transpeptidase-like"/>
    <property type="match status" value="1"/>
</dbReference>